<name>A0ABR8IML4_APHFL</name>
<keyword evidence="2" id="KW-0547">Nucleotide-binding</keyword>
<evidence type="ECO:0000256" key="1">
    <source>
        <dbReference type="SAM" id="MobiDB-lite"/>
    </source>
</evidence>
<comment type="caution">
    <text evidence="2">The sequence shown here is derived from an EMBL/GenBank/DDBJ whole genome shotgun (WGS) entry which is preliminary data.</text>
</comment>
<dbReference type="GO" id="GO:0005524">
    <property type="term" value="F:ATP binding"/>
    <property type="evidence" value="ECO:0007669"/>
    <property type="project" value="UniProtKB-KW"/>
</dbReference>
<dbReference type="GeneID" id="78217705"/>
<keyword evidence="2" id="KW-0067">ATP-binding</keyword>
<keyword evidence="3" id="KW-1185">Reference proteome</keyword>
<feature type="compositionally biased region" description="Low complexity" evidence="1">
    <location>
        <begin position="786"/>
        <end position="795"/>
    </location>
</feature>
<feature type="region of interest" description="Disordered" evidence="1">
    <location>
        <begin position="782"/>
        <end position="821"/>
    </location>
</feature>
<protein>
    <submittedName>
        <fullName evidence="2">ATP-binding protein</fullName>
    </submittedName>
</protein>
<sequence length="920" mass="104237">MTLPAWWNIATPRKEICDGTFNESSFAVDIVEVVKGTAPQEYLDARLFFEKTYLTSGLQRLICNVLTCIANSTGDKVIQLQTPFGGGKTHSLLAVYHLVKSFHEVKHLSQIQSLANNLSIPSTKVAVFVGTEADVINGKTPWGEIAEQLGCYHLIKDHDQKRIAPGKEILREIIKQSGSVLILIDELLAYITKANELEKQEKIAQGQTLVFLQEITEVIAASSNSVLILTLPKSDLEKFDEAATRALSQLEKVSGRVESIYVPVDGIEIYEVVRKRLFDNIGDINQHKQTAETYFRLYQQLGNDVPSEVKELSYRTKIEQAYPFHPELIDTLYERWGSFPKFQRTRGVLRLLAEVIKDIYKKGADPLIQSSQINLANPILKRELIKHIGDPFDSIITSDIMGKSQQIDRDMGSEYEKYNIASKLATGVFFYSFSGSDRRGVNLSWLRIALLNDNIPAMIIGDAIAKLADNLWYFHEEKRLYSFKNEPNLNRVIVDKEQLIDDEQITDKLRELIKAQPKGKFFETHIWKESKDIPDHTKFKLVILHPNYKKGDQETEQFIQELFSNTSFRVYKNTVFLVIADANSYVTLETRLKRYLALTAITEDQDLKKNLSLSSKTDLQNKLKQAEKDIVDGLIVAYRHLAWCGQNTIDYIGYNDFSTATKAEGNSWLERVENHLKHQRSINAKIAANVLLNKGLSVNETEKSLQDIYNNFLRTPGHKPLLENESVILEAVKTGVKEGKLGIRFNGQLYYQDDDDNLNEITLAAIVVRPEVAQAEKAQLQTQFDNNSNNNNNNNPDFHSNETKENTSQTSSGKPTIENPLVNTSKVETTSGTYNINPSSETKTKVKKVKFKADLPWSKLSNLVRGVITPLQAGAANIKITIEIEAESSQGYDRHTLDNTVKETLKQLDSKILNWEEDEK</sequence>
<accession>A0ABR8IML4</accession>
<evidence type="ECO:0000313" key="2">
    <source>
        <dbReference type="EMBL" id="MBD2684553.1"/>
    </source>
</evidence>
<dbReference type="EMBL" id="JACJTM010000006">
    <property type="protein sequence ID" value="MBD2684553.1"/>
    <property type="molecule type" value="Genomic_DNA"/>
</dbReference>
<dbReference type="Pfam" id="PF04465">
    <property type="entry name" value="DUF499"/>
    <property type="match status" value="2"/>
</dbReference>
<organism evidence="2 3">
    <name type="scientific">Aphanizomenon flos-aquae FACHB-1249</name>
    <dbReference type="NCBI Taxonomy" id="2692889"/>
    <lineage>
        <taxon>Bacteria</taxon>
        <taxon>Bacillati</taxon>
        <taxon>Cyanobacteriota</taxon>
        <taxon>Cyanophyceae</taxon>
        <taxon>Nostocales</taxon>
        <taxon>Aphanizomenonaceae</taxon>
        <taxon>Aphanizomenon</taxon>
    </lineage>
</organism>
<dbReference type="Proteomes" id="UP000660270">
    <property type="component" value="Unassembled WGS sequence"/>
</dbReference>
<evidence type="ECO:0000313" key="3">
    <source>
        <dbReference type="Proteomes" id="UP000660270"/>
    </source>
</evidence>
<proteinExistence type="predicted"/>
<reference evidence="2 3" key="1">
    <citation type="journal article" date="2020" name="ISME J.">
        <title>Comparative genomics reveals insights into cyanobacterial evolution and habitat adaptation.</title>
        <authorList>
            <person name="Chen M.Y."/>
            <person name="Teng W.K."/>
            <person name="Zhao L."/>
            <person name="Hu C.X."/>
            <person name="Zhou Y.K."/>
            <person name="Han B.P."/>
            <person name="Song L.R."/>
            <person name="Shu W.S."/>
        </authorList>
    </citation>
    <scope>NUCLEOTIDE SEQUENCE [LARGE SCALE GENOMIC DNA]</scope>
    <source>
        <strain evidence="2 3">FACHB-1249</strain>
    </source>
</reference>
<gene>
    <name evidence="2" type="ORF">H6G43_04705</name>
</gene>
<dbReference type="RefSeq" id="WP_190385371.1">
    <property type="nucleotide sequence ID" value="NZ_JACJTM010000006.1"/>
</dbReference>
<dbReference type="InterPro" id="IPR007555">
    <property type="entry name" value="DUF499"/>
</dbReference>